<proteinExistence type="predicted"/>
<evidence type="ECO:0000256" key="1">
    <source>
        <dbReference type="ARBA" id="ARBA00001966"/>
    </source>
</evidence>
<dbReference type="SFLD" id="SFLDG01082">
    <property type="entry name" value="B12-binding_domain_containing"/>
    <property type="match status" value="1"/>
</dbReference>
<dbReference type="PANTHER" id="PTHR11918:SF45">
    <property type="entry name" value="THREONYLCARBAMOYLADENOSINE TRNA METHYLTHIOTRANSFERASE"/>
    <property type="match status" value="1"/>
</dbReference>
<dbReference type="SUPFAM" id="SSF102114">
    <property type="entry name" value="Radical SAM enzymes"/>
    <property type="match status" value="1"/>
</dbReference>
<dbReference type="PROSITE" id="PS51449">
    <property type="entry name" value="MTTASE_N"/>
    <property type="match status" value="1"/>
</dbReference>
<dbReference type="Pfam" id="PF04055">
    <property type="entry name" value="Radical_SAM"/>
    <property type="match status" value="1"/>
</dbReference>
<dbReference type="GO" id="GO:0051539">
    <property type="term" value="F:4 iron, 4 sulfur cluster binding"/>
    <property type="evidence" value="ECO:0007669"/>
    <property type="project" value="UniProtKB-KW"/>
</dbReference>
<evidence type="ECO:0000256" key="2">
    <source>
        <dbReference type="ARBA" id="ARBA00022485"/>
    </source>
</evidence>
<dbReference type="EMBL" id="SACL01000003">
    <property type="protein sequence ID" value="RVT96965.1"/>
    <property type="molecule type" value="Genomic_DNA"/>
</dbReference>
<dbReference type="InterPro" id="IPR006638">
    <property type="entry name" value="Elp3/MiaA/NifB-like_rSAM"/>
</dbReference>
<keyword evidence="11" id="KW-1185">Reference proteome</keyword>
<evidence type="ECO:0000256" key="4">
    <source>
        <dbReference type="ARBA" id="ARBA00022691"/>
    </source>
</evidence>
<dbReference type="PROSITE" id="PS01278">
    <property type="entry name" value="MTTASE_RADICAL"/>
    <property type="match status" value="1"/>
</dbReference>
<organism evidence="10 11">
    <name type="scientific">Rhodovarius crocodyli</name>
    <dbReference type="NCBI Taxonomy" id="1979269"/>
    <lineage>
        <taxon>Bacteria</taxon>
        <taxon>Pseudomonadati</taxon>
        <taxon>Pseudomonadota</taxon>
        <taxon>Alphaproteobacteria</taxon>
        <taxon>Acetobacterales</taxon>
        <taxon>Roseomonadaceae</taxon>
        <taxon>Rhodovarius</taxon>
    </lineage>
</organism>
<dbReference type="AlphaFoldDB" id="A0A437MH88"/>
<name>A0A437MH88_9PROT</name>
<comment type="cofactor">
    <cofactor evidence="1">
        <name>[4Fe-4S] cluster</name>
        <dbReference type="ChEBI" id="CHEBI:49883"/>
    </cofactor>
</comment>
<dbReference type="PANTHER" id="PTHR11918">
    <property type="entry name" value="RADICAL SAM PROTEINS"/>
    <property type="match status" value="1"/>
</dbReference>
<keyword evidence="4" id="KW-0949">S-adenosyl-L-methionine</keyword>
<evidence type="ECO:0000313" key="10">
    <source>
        <dbReference type="EMBL" id="RVT96965.1"/>
    </source>
</evidence>
<dbReference type="SFLD" id="SFLDS00029">
    <property type="entry name" value="Radical_SAM"/>
    <property type="match status" value="1"/>
</dbReference>
<evidence type="ECO:0000256" key="5">
    <source>
        <dbReference type="ARBA" id="ARBA00022723"/>
    </source>
</evidence>
<evidence type="ECO:0000259" key="8">
    <source>
        <dbReference type="PROSITE" id="PS51449"/>
    </source>
</evidence>
<sequence length="399" mass="41564">MPETLALGCRLNGAEAETMATLAAAGGLRDALIVNTCAVTAEAEAQARQAIRRAAREAPGRPIIVTGCAATLAPDAWAALPGVARVLGNAEKLSPAAWGAPDMQVAPAATTRRARAFLEVQQGCDHECTFCVIRIARGPSRGMGLEAVLGAARQAVARGQLEVVLTGVDLASWQADGQDLAQLARAVLAIPGLARLRLSSLDPAAIPEGLWALWRDEERLAPFLHLSAQHADGLMLKRMRRRHGAGTAEALAERARATRPDMAISADLIAGFPTEDQAAHAANLALIAALRPAALHVFPYSARPGTAAARMPALPAAVGRARAAELRAAGAASAEAFAESRLGSLEQAMFETATEATTAHGLRLRLLRGEAMRGAMHPVRVTAREGATLLAEELTHGAA</sequence>
<keyword evidence="3" id="KW-0808">Transferase</keyword>
<dbReference type="PROSITE" id="PS51918">
    <property type="entry name" value="RADICAL_SAM"/>
    <property type="match status" value="1"/>
</dbReference>
<evidence type="ECO:0000256" key="7">
    <source>
        <dbReference type="ARBA" id="ARBA00023014"/>
    </source>
</evidence>
<reference evidence="10 11" key="1">
    <citation type="submission" date="2019-01" db="EMBL/GenBank/DDBJ databases">
        <authorList>
            <person name="Chen W.-M."/>
        </authorList>
    </citation>
    <scope>NUCLEOTIDE SEQUENCE [LARGE SCALE GENOMIC DNA]</scope>
    <source>
        <strain evidence="10 11">CCP-6</strain>
    </source>
</reference>
<keyword evidence="2" id="KW-0004">4Fe-4S</keyword>
<keyword evidence="6" id="KW-0408">Iron</keyword>
<dbReference type="Gene3D" id="3.80.30.20">
    <property type="entry name" value="tm_1862 like domain"/>
    <property type="match status" value="1"/>
</dbReference>
<dbReference type="InterPro" id="IPR007197">
    <property type="entry name" value="rSAM"/>
</dbReference>
<evidence type="ECO:0000259" key="9">
    <source>
        <dbReference type="PROSITE" id="PS51918"/>
    </source>
</evidence>
<gene>
    <name evidence="10" type="ORF">EOD42_11235</name>
</gene>
<feature type="domain" description="Radical SAM core" evidence="9">
    <location>
        <begin position="110"/>
        <end position="336"/>
    </location>
</feature>
<protein>
    <submittedName>
        <fullName evidence="10">Radical SAM protein</fullName>
    </submittedName>
</protein>
<dbReference type="Proteomes" id="UP000282957">
    <property type="component" value="Unassembled WGS sequence"/>
</dbReference>
<dbReference type="InterPro" id="IPR023404">
    <property type="entry name" value="rSAM_horseshoe"/>
</dbReference>
<dbReference type="Pfam" id="PF00919">
    <property type="entry name" value="UPF0004"/>
    <property type="match status" value="1"/>
</dbReference>
<dbReference type="GO" id="GO:0035598">
    <property type="term" value="F:tRNA (N(6)-L-threonylcarbamoyladenosine(37)-C(2))-methylthiotransferase activity"/>
    <property type="evidence" value="ECO:0007669"/>
    <property type="project" value="TreeGrafter"/>
</dbReference>
<evidence type="ECO:0000256" key="6">
    <source>
        <dbReference type="ARBA" id="ARBA00023004"/>
    </source>
</evidence>
<evidence type="ECO:0000313" key="11">
    <source>
        <dbReference type="Proteomes" id="UP000282957"/>
    </source>
</evidence>
<comment type="caution">
    <text evidence="10">The sequence shown here is derived from an EMBL/GenBank/DDBJ whole genome shotgun (WGS) entry which is preliminary data.</text>
</comment>
<dbReference type="InterPro" id="IPR058240">
    <property type="entry name" value="rSAM_sf"/>
</dbReference>
<dbReference type="OrthoDB" id="9805215at2"/>
<dbReference type="GO" id="GO:0046872">
    <property type="term" value="F:metal ion binding"/>
    <property type="evidence" value="ECO:0007669"/>
    <property type="project" value="UniProtKB-KW"/>
</dbReference>
<dbReference type="InterPro" id="IPR020612">
    <property type="entry name" value="Methylthiotransferase_CS"/>
</dbReference>
<keyword evidence="5" id="KW-0479">Metal-binding</keyword>
<dbReference type="InterPro" id="IPR038135">
    <property type="entry name" value="Methylthiotransferase_N_sf"/>
</dbReference>
<keyword evidence="7" id="KW-0411">Iron-sulfur</keyword>
<feature type="domain" description="MTTase N-terminal" evidence="8">
    <location>
        <begin position="1"/>
        <end position="103"/>
    </location>
</feature>
<dbReference type="InterPro" id="IPR013848">
    <property type="entry name" value="Methylthiotransferase_N"/>
</dbReference>
<dbReference type="Gene3D" id="3.40.50.12160">
    <property type="entry name" value="Methylthiotransferase, N-terminal domain"/>
    <property type="match status" value="1"/>
</dbReference>
<dbReference type="SMART" id="SM00729">
    <property type="entry name" value="Elp3"/>
    <property type="match status" value="1"/>
</dbReference>
<dbReference type="RefSeq" id="WP_127787612.1">
    <property type="nucleotide sequence ID" value="NZ_SACL01000003.1"/>
</dbReference>
<accession>A0A437MH88</accession>
<evidence type="ECO:0000256" key="3">
    <source>
        <dbReference type="ARBA" id="ARBA00022679"/>
    </source>
</evidence>